<keyword evidence="4 6" id="KW-0689">Ribosomal protein</keyword>
<dbReference type="InterPro" id="IPR022802">
    <property type="entry name" value="Ribosomal_uS4_arc"/>
</dbReference>
<comment type="subunit">
    <text evidence="6">Part of the 30S ribosomal subunit. Contacts protein S5. The interaction surface between S4 and S5 is involved in control of translational fidelity.</text>
</comment>
<evidence type="ECO:0000256" key="7">
    <source>
        <dbReference type="SAM" id="MobiDB-lite"/>
    </source>
</evidence>
<dbReference type="AlphaFoldDB" id="A0A7C8DHP7"/>
<dbReference type="EMBL" id="DUAV01000005">
    <property type="protein sequence ID" value="HIG63006.1"/>
    <property type="molecule type" value="Genomic_DNA"/>
</dbReference>
<evidence type="ECO:0000256" key="5">
    <source>
        <dbReference type="ARBA" id="ARBA00023274"/>
    </source>
</evidence>
<dbReference type="HAMAP" id="MF_01306_A">
    <property type="entry name" value="Ribosomal_uS4_A"/>
    <property type="match status" value="1"/>
</dbReference>
<dbReference type="GO" id="GO:0042274">
    <property type="term" value="P:ribosomal small subunit biogenesis"/>
    <property type="evidence" value="ECO:0007669"/>
    <property type="project" value="TreeGrafter"/>
</dbReference>
<dbReference type="InterPro" id="IPR002942">
    <property type="entry name" value="S4_RNA-bd"/>
</dbReference>
<dbReference type="GO" id="GO:0003735">
    <property type="term" value="F:structural constituent of ribosome"/>
    <property type="evidence" value="ECO:0007669"/>
    <property type="project" value="InterPro"/>
</dbReference>
<keyword evidence="2 6" id="KW-0699">rRNA-binding</keyword>
<dbReference type="CDD" id="cd00165">
    <property type="entry name" value="S4"/>
    <property type="match status" value="1"/>
</dbReference>
<dbReference type="Pfam" id="PF01479">
    <property type="entry name" value="S4"/>
    <property type="match status" value="1"/>
</dbReference>
<dbReference type="NCBIfam" id="NF003139">
    <property type="entry name" value="PRK04051.1"/>
    <property type="match status" value="1"/>
</dbReference>
<name>A0A7C8DHP7_9ARCH</name>
<feature type="compositionally biased region" description="Basic and acidic residues" evidence="7">
    <location>
        <begin position="191"/>
        <end position="232"/>
    </location>
</feature>
<evidence type="ECO:0000259" key="9">
    <source>
        <dbReference type="SMART" id="SM01390"/>
    </source>
</evidence>
<comment type="function">
    <text evidence="6">One of the primary rRNA binding proteins, it binds directly to 16S rRNA where it nucleates assembly of the body of the 30S subunit.</text>
</comment>
<proteinExistence type="inferred from homology"/>
<protein>
    <recommendedName>
        <fullName evidence="6">Small ribosomal subunit protein uS4</fullName>
    </recommendedName>
</protein>
<evidence type="ECO:0000313" key="11">
    <source>
        <dbReference type="Proteomes" id="UP000589516"/>
    </source>
</evidence>
<dbReference type="GO" id="GO:0015935">
    <property type="term" value="C:small ribosomal subunit"/>
    <property type="evidence" value="ECO:0007669"/>
    <property type="project" value="InterPro"/>
</dbReference>
<feature type="region of interest" description="Disordered" evidence="7">
    <location>
        <begin position="158"/>
        <end position="256"/>
    </location>
</feature>
<comment type="similarity">
    <text evidence="1 6">Belongs to the universal ribosomal protein uS4 family.</text>
</comment>
<dbReference type="NCBIfam" id="TIGR01018">
    <property type="entry name" value="uS4_arch"/>
    <property type="match status" value="1"/>
</dbReference>
<dbReference type="InterPro" id="IPR001912">
    <property type="entry name" value="Ribosomal_uS4_N"/>
</dbReference>
<dbReference type="SUPFAM" id="SSF55174">
    <property type="entry name" value="Alpha-L RNA-binding motif"/>
    <property type="match status" value="1"/>
</dbReference>
<dbReference type="PROSITE" id="PS50889">
    <property type="entry name" value="S4"/>
    <property type="match status" value="1"/>
</dbReference>
<accession>A0A7C8DHP7</accession>
<evidence type="ECO:0000313" key="10">
    <source>
        <dbReference type="EMBL" id="HIG63006.1"/>
    </source>
</evidence>
<keyword evidence="5 6" id="KW-0687">Ribonucleoprotein</keyword>
<feature type="compositionally biased region" description="Basic and acidic residues" evidence="7">
    <location>
        <begin position="241"/>
        <end position="256"/>
    </location>
</feature>
<dbReference type="InterPro" id="IPR022801">
    <property type="entry name" value="Ribosomal_uS4"/>
</dbReference>
<dbReference type="SMART" id="SM00363">
    <property type="entry name" value="S4"/>
    <property type="match status" value="1"/>
</dbReference>
<comment type="caution">
    <text evidence="10">The sequence shown here is derived from an EMBL/GenBank/DDBJ whole genome shotgun (WGS) entry which is preliminary data.</text>
</comment>
<dbReference type="Proteomes" id="UP000589516">
    <property type="component" value="Unassembled WGS sequence"/>
</dbReference>
<dbReference type="GO" id="GO:0019843">
    <property type="term" value="F:rRNA binding"/>
    <property type="evidence" value="ECO:0007669"/>
    <property type="project" value="UniProtKB-UniRule"/>
</dbReference>
<dbReference type="PANTHER" id="PTHR11831">
    <property type="entry name" value="30S 40S RIBOSOMAL PROTEIN"/>
    <property type="match status" value="1"/>
</dbReference>
<evidence type="ECO:0000256" key="6">
    <source>
        <dbReference type="HAMAP-Rule" id="MF_01306"/>
    </source>
</evidence>
<evidence type="ECO:0000256" key="2">
    <source>
        <dbReference type="ARBA" id="ARBA00022730"/>
    </source>
</evidence>
<dbReference type="SMART" id="SM01390">
    <property type="entry name" value="Ribosomal_S4"/>
    <property type="match status" value="1"/>
</dbReference>
<sequence length="256" mass="28682">MGDPRFPRKHYDTPSHPWQKERIEKENALVHQYGLKNKREIWKASTNVRQMRQQARKLTATASEQAQKERRLLLGRLDRLGLLDRGSNLEDVLRMDVEKLLDRRLQTQVYLQGLASTPKQSRQLITHGHITIDGTVARVPGMLVTRMQEKQITYFSGSPLMSDLHPVRPKPRTDADFDTETAEEEAPAAPAKEEKAGTPAEKKAKSSPKAEKPAEAPAEKKAKSSPKAEKPAEAPPAMAKKAPEKVKTGDTSEEKA</sequence>
<evidence type="ECO:0000256" key="1">
    <source>
        <dbReference type="ARBA" id="ARBA00007465"/>
    </source>
</evidence>
<dbReference type="GO" id="GO:0006412">
    <property type="term" value="P:translation"/>
    <property type="evidence" value="ECO:0007669"/>
    <property type="project" value="UniProtKB-UniRule"/>
</dbReference>
<evidence type="ECO:0000259" key="8">
    <source>
        <dbReference type="SMART" id="SM00363"/>
    </source>
</evidence>
<feature type="compositionally biased region" description="Acidic residues" evidence="7">
    <location>
        <begin position="176"/>
        <end position="186"/>
    </location>
</feature>
<feature type="domain" description="RNA-binding S4" evidence="8">
    <location>
        <begin position="103"/>
        <end position="165"/>
    </location>
</feature>
<gene>
    <name evidence="6" type="primary">rps4</name>
    <name evidence="10" type="ORF">EYQ16_00570</name>
</gene>
<feature type="region of interest" description="Disordered" evidence="7">
    <location>
        <begin position="1"/>
        <end position="22"/>
    </location>
</feature>
<dbReference type="InterPro" id="IPR005710">
    <property type="entry name" value="Ribosomal_uS4_euk/arc"/>
</dbReference>
<evidence type="ECO:0000256" key="3">
    <source>
        <dbReference type="ARBA" id="ARBA00022884"/>
    </source>
</evidence>
<keyword evidence="3 6" id="KW-0694">RNA-binding</keyword>
<dbReference type="Gene3D" id="3.10.290.10">
    <property type="entry name" value="RNA-binding S4 domain"/>
    <property type="match status" value="1"/>
</dbReference>
<dbReference type="PANTHER" id="PTHR11831:SF5">
    <property type="entry name" value="40S RIBOSOMAL PROTEIN S9"/>
    <property type="match status" value="1"/>
</dbReference>
<feature type="domain" description="Small ribosomal subunit protein uS4 N-terminal" evidence="9">
    <location>
        <begin position="5"/>
        <end position="102"/>
    </location>
</feature>
<dbReference type="InterPro" id="IPR036986">
    <property type="entry name" value="S4_RNA-bd_sf"/>
</dbReference>
<reference evidence="11" key="1">
    <citation type="journal article" date="2019" name="bioRxiv">
        <title>Genome diversification in globally distributed novel marine Proteobacteria is linked to environmental adaptation.</title>
        <authorList>
            <person name="Zhou Z."/>
            <person name="Tran P.Q."/>
            <person name="Kieft K."/>
            <person name="Anantharaman K."/>
        </authorList>
    </citation>
    <scope>NUCLEOTIDE SEQUENCE [LARGE SCALE GENOMIC DNA]</scope>
</reference>
<comment type="function">
    <text evidence="6">With S5 and S12 plays an important role in translational accuracy.</text>
</comment>
<organism evidence="10 11">
    <name type="scientific">Marine Group III euryarchaeote</name>
    <dbReference type="NCBI Taxonomy" id="2173149"/>
    <lineage>
        <taxon>Archaea</taxon>
        <taxon>Methanobacteriati</taxon>
        <taxon>Thermoplasmatota</taxon>
        <taxon>Thermoplasmata</taxon>
        <taxon>Candidatus Thermoprofundales</taxon>
    </lineage>
</organism>
<evidence type="ECO:0000256" key="4">
    <source>
        <dbReference type="ARBA" id="ARBA00022980"/>
    </source>
</evidence>